<dbReference type="Proteomes" id="UP000092462">
    <property type="component" value="Unassembled WGS sequence"/>
</dbReference>
<protein>
    <submittedName>
        <fullName evidence="1">Uncharacterized protein</fullName>
    </submittedName>
</protein>
<dbReference type="EMBL" id="AJVK01018933">
    <property type="status" value="NOT_ANNOTATED_CDS"/>
    <property type="molecule type" value="Genomic_DNA"/>
</dbReference>
<accession>A0A1B0DQ82</accession>
<name>A0A1B0DQ82_PHLPP</name>
<proteinExistence type="predicted"/>
<dbReference type="VEuPathDB" id="VectorBase:PPAI010672"/>
<dbReference type="EMBL" id="AJVK01018931">
    <property type="status" value="NOT_ANNOTATED_CDS"/>
    <property type="molecule type" value="Genomic_DNA"/>
</dbReference>
<evidence type="ECO:0000313" key="2">
    <source>
        <dbReference type="Proteomes" id="UP000092462"/>
    </source>
</evidence>
<sequence length="87" mass="9758">MGSRLGPVIKHVTVKYIRGLPHVTVPLPSRNERCQFALRPISHNVGDFLTMLHEEDRGIDRAAVLSNEGVRISSACSIENLMDDSFW</sequence>
<reference evidence="1" key="1">
    <citation type="submission" date="2022-08" db="UniProtKB">
        <authorList>
            <consortium name="EnsemblMetazoa"/>
        </authorList>
    </citation>
    <scope>IDENTIFICATION</scope>
    <source>
        <strain evidence="1">Israel</strain>
    </source>
</reference>
<evidence type="ECO:0000313" key="1">
    <source>
        <dbReference type="EnsemblMetazoa" id="PPAI010672-PA"/>
    </source>
</evidence>
<keyword evidence="2" id="KW-1185">Reference proteome</keyword>
<dbReference type="AlphaFoldDB" id="A0A1B0DQ82"/>
<dbReference type="EnsemblMetazoa" id="PPAI010672-RA">
    <property type="protein sequence ID" value="PPAI010672-PA"/>
    <property type="gene ID" value="PPAI010672"/>
</dbReference>
<dbReference type="EMBL" id="AJVK01018932">
    <property type="status" value="NOT_ANNOTATED_CDS"/>
    <property type="molecule type" value="Genomic_DNA"/>
</dbReference>
<organism evidence="1 2">
    <name type="scientific">Phlebotomus papatasi</name>
    <name type="common">Sandfly</name>
    <dbReference type="NCBI Taxonomy" id="29031"/>
    <lineage>
        <taxon>Eukaryota</taxon>
        <taxon>Metazoa</taxon>
        <taxon>Ecdysozoa</taxon>
        <taxon>Arthropoda</taxon>
        <taxon>Hexapoda</taxon>
        <taxon>Insecta</taxon>
        <taxon>Pterygota</taxon>
        <taxon>Neoptera</taxon>
        <taxon>Endopterygota</taxon>
        <taxon>Diptera</taxon>
        <taxon>Nematocera</taxon>
        <taxon>Psychodoidea</taxon>
        <taxon>Psychodidae</taxon>
        <taxon>Phlebotomus</taxon>
        <taxon>Phlebotomus</taxon>
    </lineage>
</organism>
<dbReference type="VEuPathDB" id="VectorBase:PPAPM1_007166"/>